<protein>
    <submittedName>
        <fullName evidence="3">SDR family oxidoreductase</fullName>
    </submittedName>
</protein>
<dbReference type="Pfam" id="PF13561">
    <property type="entry name" value="adh_short_C2"/>
    <property type="match status" value="1"/>
</dbReference>
<comment type="caution">
    <text evidence="3">The sequence shown here is derived from an EMBL/GenBank/DDBJ whole genome shotgun (WGS) entry which is preliminary data.</text>
</comment>
<evidence type="ECO:0000256" key="1">
    <source>
        <dbReference type="ARBA" id="ARBA00006484"/>
    </source>
</evidence>
<gene>
    <name evidence="3" type="ORF">I4J41_10505</name>
</gene>
<dbReference type="EMBL" id="JADQUG010000052">
    <property type="protein sequence ID" value="MBG9354985.1"/>
    <property type="molecule type" value="Genomic_DNA"/>
</dbReference>
<dbReference type="SUPFAM" id="SSF51735">
    <property type="entry name" value="NAD(P)-binding Rossmann-fold domains"/>
    <property type="match status" value="1"/>
</dbReference>
<dbReference type="PRINTS" id="PR00080">
    <property type="entry name" value="SDRFAMILY"/>
</dbReference>
<keyword evidence="4" id="KW-1185">Reference proteome</keyword>
<accession>A0ABS0LEP9</accession>
<dbReference type="PRINTS" id="PR00081">
    <property type="entry name" value="GDHRDH"/>
</dbReference>
<dbReference type="Proteomes" id="UP000615580">
    <property type="component" value="Unassembled WGS sequence"/>
</dbReference>
<dbReference type="InterPro" id="IPR002347">
    <property type="entry name" value="SDR_fam"/>
</dbReference>
<comment type="similarity">
    <text evidence="1 2">Belongs to the short-chain dehydrogenases/reductases (SDR) family.</text>
</comment>
<dbReference type="CDD" id="cd05233">
    <property type="entry name" value="SDR_c"/>
    <property type="match status" value="1"/>
</dbReference>
<dbReference type="Pfam" id="PF00106">
    <property type="entry name" value="adh_short"/>
    <property type="match status" value="1"/>
</dbReference>
<dbReference type="RefSeq" id="WP_088267939.1">
    <property type="nucleotide sequence ID" value="NZ_CBCSFR010000045.1"/>
</dbReference>
<dbReference type="PROSITE" id="PS00061">
    <property type="entry name" value="ADH_SHORT"/>
    <property type="match status" value="1"/>
</dbReference>
<dbReference type="InterPro" id="IPR036291">
    <property type="entry name" value="NAD(P)-bd_dom_sf"/>
</dbReference>
<evidence type="ECO:0000313" key="3">
    <source>
        <dbReference type="EMBL" id="MBG9354985.1"/>
    </source>
</evidence>
<evidence type="ECO:0000313" key="4">
    <source>
        <dbReference type="Proteomes" id="UP000615580"/>
    </source>
</evidence>
<dbReference type="InterPro" id="IPR020904">
    <property type="entry name" value="Sc_DH/Rdtase_CS"/>
</dbReference>
<organism evidence="3 4">
    <name type="scientific">Corynebacterium belfantii</name>
    <dbReference type="NCBI Taxonomy" id="2014537"/>
    <lineage>
        <taxon>Bacteria</taxon>
        <taxon>Bacillati</taxon>
        <taxon>Actinomycetota</taxon>
        <taxon>Actinomycetes</taxon>
        <taxon>Mycobacteriales</taxon>
        <taxon>Corynebacteriaceae</taxon>
        <taxon>Corynebacterium</taxon>
    </lineage>
</organism>
<dbReference type="Gene3D" id="3.40.50.720">
    <property type="entry name" value="NAD(P)-binding Rossmann-like Domain"/>
    <property type="match status" value="1"/>
</dbReference>
<evidence type="ECO:0000256" key="2">
    <source>
        <dbReference type="RuleBase" id="RU000363"/>
    </source>
</evidence>
<reference evidence="3 4" key="1">
    <citation type="journal article" date="2020" name="J. Clin. Microbiol.">
        <title>Assessing the Genetic Diversity of Austrian Corynebacterium diphtheriae Clinical Isolates, 2011-2019.</title>
        <authorList>
            <person name="Schaeffer J."/>
            <person name="Huhulescu S."/>
            <person name="Stoeger A."/>
            <person name="Allerberger F."/>
            <person name="Ruppitsch W."/>
        </authorList>
    </citation>
    <scope>NUCLEOTIDE SEQUENCE [LARGE SCALE GENOMIC DNA]</scope>
    <source>
        <strain evidence="3 4">04-17</strain>
    </source>
</reference>
<proteinExistence type="inferred from homology"/>
<dbReference type="PANTHER" id="PTHR42760">
    <property type="entry name" value="SHORT-CHAIN DEHYDROGENASES/REDUCTASES FAMILY MEMBER"/>
    <property type="match status" value="1"/>
</dbReference>
<name>A0ABS0LEP9_9CORY</name>
<sequence length="281" mass="29229">MEESPRAFVHNHPTKRFDGRVALVAGASSGIGEVVARSLAREGAQVALMARSEHILRDIADGIQSEGGNAIAAPADLCDGASVDAAVTAVREALGAPDLLVNCAVDGTGQVFLQDQSNEAWARGFDVNVGGAFRLCRAVVEGMVDRGRGGIVLVSSVAGLRGLPSNTGYCASKHALIGLVRSLSMEVGPFGVRVNAVCPGLVDSPGTTDAQRYSDAFMASLAKNHGPADLTWERYLARAVRSTALRRLITPDEVASTIRFLLSDDSDGITGQSIVIDGGAM</sequence>